<name>A0AAU9P0B1_9ASTR</name>
<keyword evidence="6 7" id="KW-0539">Nucleus</keyword>
<comment type="caution">
    <text evidence="8">The sequence shown here is derived from an EMBL/GenBank/DDBJ whole genome shotgun (WGS) entry which is preliminary data.</text>
</comment>
<evidence type="ECO:0000256" key="3">
    <source>
        <dbReference type="ARBA" id="ARBA00022927"/>
    </source>
</evidence>
<protein>
    <recommendedName>
        <fullName evidence="7">Nuclear pore complex protein</fullName>
    </recommendedName>
</protein>
<dbReference type="PANTHER" id="PTHR13003:SF2">
    <property type="entry name" value="NUCLEAR PORE COMPLEX PROTEIN NUP107"/>
    <property type="match status" value="1"/>
</dbReference>
<keyword evidence="5 7" id="KW-0906">Nuclear pore complex</keyword>
<evidence type="ECO:0000313" key="10">
    <source>
        <dbReference type="Proteomes" id="UP001157418"/>
    </source>
</evidence>
<keyword evidence="1 7" id="KW-0813">Transport</keyword>
<keyword evidence="2" id="KW-0509">mRNA transport</keyword>
<evidence type="ECO:0000256" key="5">
    <source>
        <dbReference type="ARBA" id="ARBA00023132"/>
    </source>
</evidence>
<dbReference type="EMBL" id="CAKMRJ010005523">
    <property type="protein sequence ID" value="CAH1443678.1"/>
    <property type="molecule type" value="Genomic_DNA"/>
</dbReference>
<evidence type="ECO:0000256" key="2">
    <source>
        <dbReference type="ARBA" id="ARBA00022816"/>
    </source>
</evidence>
<gene>
    <name evidence="8" type="ORF">LVIROSA_LOCUS29579</name>
    <name evidence="9" type="ORF">LVIROSA_LOCUS29581</name>
</gene>
<reference evidence="8 10" key="1">
    <citation type="submission" date="2022-01" db="EMBL/GenBank/DDBJ databases">
        <authorList>
            <person name="Xiong W."/>
            <person name="Schranz E."/>
        </authorList>
    </citation>
    <scope>NUCLEOTIDE SEQUENCE [LARGE SCALE GENOMIC DNA]</scope>
</reference>
<dbReference type="GO" id="GO:0031080">
    <property type="term" value="C:nuclear pore outer ring"/>
    <property type="evidence" value="ECO:0007669"/>
    <property type="project" value="TreeGrafter"/>
</dbReference>
<evidence type="ECO:0000256" key="1">
    <source>
        <dbReference type="ARBA" id="ARBA00022448"/>
    </source>
</evidence>
<dbReference type="GO" id="GO:0006606">
    <property type="term" value="P:protein import into nucleus"/>
    <property type="evidence" value="ECO:0007669"/>
    <property type="project" value="TreeGrafter"/>
</dbReference>
<comment type="subunit">
    <text evidence="7">Part of the nuclear pore complex (NPC).</text>
</comment>
<dbReference type="AlphaFoldDB" id="A0AAU9P0B1"/>
<dbReference type="GO" id="GO:0006406">
    <property type="term" value="P:mRNA export from nucleus"/>
    <property type="evidence" value="ECO:0007669"/>
    <property type="project" value="TreeGrafter"/>
</dbReference>
<comment type="function">
    <text evidence="7">Functions as a component of the nuclear pore complex (NPC).</text>
</comment>
<accession>A0AAU9P0B1</accession>
<evidence type="ECO:0000256" key="6">
    <source>
        <dbReference type="ARBA" id="ARBA00023242"/>
    </source>
</evidence>
<sequence>MQQQKTVGERLITLTLGGHWGEESLSACWALTKSWIDVQVDLELSGESERSEDINLNHFLDLKIGHFNESVYKAVTRGCKEQHRQIEMSLMFGDIPRLLDLIWSWISPSGGDEDIFRPHGDPQMIRFGAHLVLVLRHLLADEMKHAFKEKTMTLGDLILHMYAVFLFSKQQEELVGIYASQLARHRWSYA</sequence>
<dbReference type="Proteomes" id="UP001157418">
    <property type="component" value="Unassembled WGS sequence"/>
</dbReference>
<proteinExistence type="inferred from homology"/>
<keyword evidence="4 7" id="KW-0811">Translocation</keyword>
<dbReference type="GO" id="GO:0017056">
    <property type="term" value="F:structural constituent of nuclear pore"/>
    <property type="evidence" value="ECO:0007669"/>
    <property type="project" value="UniProtKB-UniRule"/>
</dbReference>
<dbReference type="GO" id="GO:0000973">
    <property type="term" value="P:post-transcriptional tethering of RNA polymerase II gene DNA at nuclear periphery"/>
    <property type="evidence" value="ECO:0007669"/>
    <property type="project" value="TreeGrafter"/>
</dbReference>
<dbReference type="EMBL" id="CAKMRJ010005523">
    <property type="protein sequence ID" value="CAH1443680.1"/>
    <property type="molecule type" value="Genomic_DNA"/>
</dbReference>
<keyword evidence="3" id="KW-0653">Protein transport</keyword>
<dbReference type="InterPro" id="IPR007252">
    <property type="entry name" value="Nup84/Nup107"/>
</dbReference>
<dbReference type="PANTHER" id="PTHR13003">
    <property type="entry name" value="NUP107-RELATED"/>
    <property type="match status" value="1"/>
</dbReference>
<evidence type="ECO:0000313" key="8">
    <source>
        <dbReference type="EMBL" id="CAH1443678.1"/>
    </source>
</evidence>
<dbReference type="Pfam" id="PF04121">
    <property type="entry name" value="Nup84_Nup100"/>
    <property type="match status" value="1"/>
</dbReference>
<evidence type="ECO:0000256" key="4">
    <source>
        <dbReference type="ARBA" id="ARBA00023010"/>
    </source>
</evidence>
<evidence type="ECO:0000313" key="9">
    <source>
        <dbReference type="EMBL" id="CAH1443680.1"/>
    </source>
</evidence>
<comment type="subcellular location">
    <subcellularLocation>
        <location evidence="7">Nucleus</location>
        <location evidence="7">Nuclear pore complex</location>
    </subcellularLocation>
    <subcellularLocation>
        <location evidence="7">Nucleus membrane</location>
    </subcellularLocation>
</comment>
<dbReference type="GO" id="GO:0031965">
    <property type="term" value="C:nuclear membrane"/>
    <property type="evidence" value="ECO:0007669"/>
    <property type="project" value="UniProtKB-SubCell"/>
</dbReference>
<organism evidence="8 10">
    <name type="scientific">Lactuca virosa</name>
    <dbReference type="NCBI Taxonomy" id="75947"/>
    <lineage>
        <taxon>Eukaryota</taxon>
        <taxon>Viridiplantae</taxon>
        <taxon>Streptophyta</taxon>
        <taxon>Embryophyta</taxon>
        <taxon>Tracheophyta</taxon>
        <taxon>Spermatophyta</taxon>
        <taxon>Magnoliopsida</taxon>
        <taxon>eudicotyledons</taxon>
        <taxon>Gunneridae</taxon>
        <taxon>Pentapetalae</taxon>
        <taxon>asterids</taxon>
        <taxon>campanulids</taxon>
        <taxon>Asterales</taxon>
        <taxon>Asteraceae</taxon>
        <taxon>Cichorioideae</taxon>
        <taxon>Cichorieae</taxon>
        <taxon>Lactucinae</taxon>
        <taxon>Lactuca</taxon>
    </lineage>
</organism>
<keyword evidence="7" id="KW-0472">Membrane</keyword>
<keyword evidence="10" id="KW-1185">Reference proteome</keyword>
<evidence type="ECO:0000256" key="7">
    <source>
        <dbReference type="RuleBase" id="RU365072"/>
    </source>
</evidence>
<comment type="similarity">
    <text evidence="7">Belongs to the nucleoporin Nup84/Nup107 family.</text>
</comment>